<comment type="pathway">
    <text evidence="2 11">Glycolipid biosynthesis; glycosylphosphatidylinositol-anchor biosynthesis.</text>
</comment>
<evidence type="ECO:0000313" key="13">
    <source>
        <dbReference type="Proteomes" id="UP000030854"/>
    </source>
</evidence>
<dbReference type="InterPro" id="IPR013233">
    <property type="entry name" value="PIG-X/PBN1"/>
</dbReference>
<dbReference type="UniPathway" id="UPA00196"/>
<name>A0A0B1P595_UNCNE</name>
<comment type="caution">
    <text evidence="12">The sequence shown here is derived from an EMBL/GenBank/DDBJ whole genome shotgun (WGS) entry which is preliminary data.</text>
</comment>
<evidence type="ECO:0000256" key="3">
    <source>
        <dbReference type="ARBA" id="ARBA00010345"/>
    </source>
</evidence>
<sequence length="510" mass="58221">MRHRITHIFESTESIDINSLIITHNSISTSKLIKYAKEHKVILNINEIPQELSRLVTESQELHIRWVSEESYKPASPFVSILSPGLHLFYTPKKDFKSPSSLCAVIKKAFGEIDCVHPGRSFTALPANDLSHHTTYHYYTLMPSISSFTDYLRHITCSQFLSDSSEICAKQVIDFTTAAYIDISFKSNDSLVISSFKPAETQLLSFTIPKELNLSPETRYEIGLLAPEPLQVYEKLSLGGFLILAGEDSKPNPTRFSIQSRHRNSKVDFQANFSEPSGMHPFLEIKVSDAAHPVENQECELYSYLSLPRKIFIDKYQFLDALFIADKNISALSFVDNMVDLEVPEYSLFSWGSSALIKLATPDIKQSQSFELAAQIPTHLRYLLPVSNSDGLREIEIPYPNVFWACTPEGPLDFSNNPFDRTHIGYDNFFDHRTVFYHLNPKSIRQDGRLVNRLQVPVLNLDQTRWVEGWTLWAIGLGFFWVCWCLLEVTIRNGYTSSTDKAHEKKKKTT</sequence>
<dbReference type="PANTHER" id="PTHR28533">
    <property type="entry name" value="PROTEIN PBN1"/>
    <property type="match status" value="1"/>
</dbReference>
<dbReference type="GO" id="GO:0006506">
    <property type="term" value="P:GPI anchor biosynthetic process"/>
    <property type="evidence" value="ECO:0007669"/>
    <property type="project" value="UniProtKB-UniPathway"/>
</dbReference>
<keyword evidence="10" id="KW-0325">Glycoprotein</keyword>
<evidence type="ECO:0000256" key="4">
    <source>
        <dbReference type="ARBA" id="ARBA00020410"/>
    </source>
</evidence>
<gene>
    <name evidence="12" type="ORF">EV44_g2453</name>
</gene>
<evidence type="ECO:0000256" key="5">
    <source>
        <dbReference type="ARBA" id="ARBA00022502"/>
    </source>
</evidence>
<comment type="function">
    <text evidence="11">Required for proper folding and/or the stability of a subset of proteins in the endoplasmic reticulum. Component of glycosylphosphatidylinositol-mannosyltransferase 1 which transfers the first of the 4 mannoses in the GPI-anchor precursors during GPI-anchor biosynthesis. Probably acts by stabilizing the mannosyltransferase GPI14.</text>
</comment>
<dbReference type="HOGENOM" id="CLU_030047_0_0_1"/>
<evidence type="ECO:0000313" key="12">
    <source>
        <dbReference type="EMBL" id="KHJ32116.1"/>
    </source>
</evidence>
<evidence type="ECO:0000256" key="8">
    <source>
        <dbReference type="ARBA" id="ARBA00022989"/>
    </source>
</evidence>
<dbReference type="SMART" id="SM00780">
    <property type="entry name" value="PIG-X"/>
    <property type="match status" value="1"/>
</dbReference>
<dbReference type="GO" id="GO:1990529">
    <property type="term" value="C:glycosylphosphatidylinositol-mannosyltransferase I complex"/>
    <property type="evidence" value="ECO:0007669"/>
    <property type="project" value="TreeGrafter"/>
</dbReference>
<dbReference type="InterPro" id="IPR042322">
    <property type="entry name" value="Pbn1"/>
</dbReference>
<evidence type="ECO:0000256" key="10">
    <source>
        <dbReference type="ARBA" id="ARBA00023180"/>
    </source>
</evidence>
<dbReference type="GO" id="GO:0000030">
    <property type="term" value="F:mannosyltransferase activity"/>
    <property type="evidence" value="ECO:0007669"/>
    <property type="project" value="TreeGrafter"/>
</dbReference>
<dbReference type="GO" id="GO:0005789">
    <property type="term" value="C:endoplasmic reticulum membrane"/>
    <property type="evidence" value="ECO:0007669"/>
    <property type="project" value="UniProtKB-SubCell"/>
</dbReference>
<keyword evidence="5 11" id="KW-0337">GPI-anchor biosynthesis</keyword>
<dbReference type="AlphaFoldDB" id="A0A0B1P595"/>
<protein>
    <recommendedName>
        <fullName evidence="4 11">Protein PBN1</fullName>
    </recommendedName>
</protein>
<dbReference type="Pfam" id="PF08320">
    <property type="entry name" value="PIG-X"/>
    <property type="match status" value="1"/>
</dbReference>
<evidence type="ECO:0000256" key="2">
    <source>
        <dbReference type="ARBA" id="ARBA00004687"/>
    </source>
</evidence>
<keyword evidence="13" id="KW-1185">Reference proteome</keyword>
<proteinExistence type="inferred from homology"/>
<keyword evidence="9 11" id="KW-0472">Membrane</keyword>
<evidence type="ECO:0000256" key="11">
    <source>
        <dbReference type="RuleBase" id="RU366056"/>
    </source>
</evidence>
<dbReference type="STRING" id="52586.A0A0B1P595"/>
<evidence type="ECO:0000256" key="9">
    <source>
        <dbReference type="ARBA" id="ARBA00023136"/>
    </source>
</evidence>
<keyword evidence="8 11" id="KW-1133">Transmembrane helix</keyword>
<keyword evidence="6 11" id="KW-0812">Transmembrane</keyword>
<comment type="subcellular location">
    <subcellularLocation>
        <location evidence="11">Endoplasmic reticulum membrane</location>
        <topology evidence="11">Single-pass membrane protein</topology>
    </subcellularLocation>
    <subcellularLocation>
        <location evidence="1">Endoplasmic reticulum membrane</location>
        <topology evidence="1">Single-pass type III membrane protein</topology>
    </subcellularLocation>
</comment>
<feature type="transmembrane region" description="Helical" evidence="11">
    <location>
        <begin position="470"/>
        <end position="491"/>
    </location>
</feature>
<dbReference type="OMA" id="HELHIRW"/>
<evidence type="ECO:0000256" key="1">
    <source>
        <dbReference type="ARBA" id="ARBA00004643"/>
    </source>
</evidence>
<dbReference type="PANTHER" id="PTHR28533:SF1">
    <property type="entry name" value="PROTEIN PBN1"/>
    <property type="match status" value="1"/>
</dbReference>
<dbReference type="EMBL" id="JNVN01002326">
    <property type="protein sequence ID" value="KHJ32116.1"/>
    <property type="molecule type" value="Genomic_DNA"/>
</dbReference>
<comment type="similarity">
    <text evidence="3 11">Belongs to the PIGX family.</text>
</comment>
<organism evidence="12 13">
    <name type="scientific">Uncinula necator</name>
    <name type="common">Grape powdery mildew</name>
    <dbReference type="NCBI Taxonomy" id="52586"/>
    <lineage>
        <taxon>Eukaryota</taxon>
        <taxon>Fungi</taxon>
        <taxon>Dikarya</taxon>
        <taxon>Ascomycota</taxon>
        <taxon>Pezizomycotina</taxon>
        <taxon>Leotiomycetes</taxon>
        <taxon>Erysiphales</taxon>
        <taxon>Erysiphaceae</taxon>
        <taxon>Erysiphe</taxon>
    </lineage>
</organism>
<dbReference type="Proteomes" id="UP000030854">
    <property type="component" value="Unassembled WGS sequence"/>
</dbReference>
<reference evidence="12 13" key="1">
    <citation type="journal article" date="2014" name="BMC Genomics">
        <title>Adaptive genomic structural variation in the grape powdery mildew pathogen, Erysiphe necator.</title>
        <authorList>
            <person name="Jones L."/>
            <person name="Riaz S."/>
            <person name="Morales-Cruz A."/>
            <person name="Amrine K.C."/>
            <person name="McGuire B."/>
            <person name="Gubler W.D."/>
            <person name="Walker M.A."/>
            <person name="Cantu D."/>
        </authorList>
    </citation>
    <scope>NUCLEOTIDE SEQUENCE [LARGE SCALE GENOMIC DNA]</scope>
    <source>
        <strain evidence="13">c</strain>
    </source>
</reference>
<keyword evidence="7 11" id="KW-0256">Endoplasmic reticulum</keyword>
<evidence type="ECO:0000256" key="6">
    <source>
        <dbReference type="ARBA" id="ARBA00022692"/>
    </source>
</evidence>
<evidence type="ECO:0000256" key="7">
    <source>
        <dbReference type="ARBA" id="ARBA00022824"/>
    </source>
</evidence>
<accession>A0A0B1P595</accession>